<dbReference type="EMBL" id="SJPV01000014">
    <property type="protein sequence ID" value="TWU31975.1"/>
    <property type="molecule type" value="Genomic_DNA"/>
</dbReference>
<protein>
    <recommendedName>
        <fullName evidence="4">Glycosyl transferase family 2</fullName>
    </recommendedName>
</protein>
<keyword evidence="3" id="KW-1185">Reference proteome</keyword>
<name>A0A5C6D7E7_9BACT</name>
<dbReference type="RefSeq" id="WP_146530619.1">
    <property type="nucleotide sequence ID" value="NZ_SJPV01000014.1"/>
</dbReference>
<dbReference type="PANTHER" id="PTHR47483">
    <property type="entry name" value="BETA-ARABINOFURANOSYLTRANSFERASE RAY1"/>
    <property type="match status" value="1"/>
</dbReference>
<dbReference type="OrthoDB" id="240268at2"/>
<dbReference type="InterPro" id="IPR044575">
    <property type="entry name" value="RAY1-like"/>
</dbReference>
<accession>A0A5C6D7E7</accession>
<gene>
    <name evidence="2" type="ORF">Poly41_58630</name>
</gene>
<sequence length="333" mass="37274">MMNSILTLPSREETKDAKPLLTLFTVLKPFEGEADSHQRNAIASWRALEPDVEILLVSNTRIPEDVRSQFHCYQATKINRYGTPLLDEVFRLAASKGRGAVRAFVNADIILDHRFVNAAEQLMQSKLHSWLAIGQRIELEMPNRIDHSDDQWISDRFQEIGSRGTAASSLCKDFFLFPADLFQDIPAFAIGRGNWDNWMVWKSKASHIPVVDISQVAPVIHQEHGYSHVPGGRMSAYVSGPEARENQRLAGGRNWLVGSTPNWRLDKEGIHPMRFATLRFSKDLLRVASLLRTMIGFPNPRRVVKESAKIGVSAGAKDEHSDPGDPTDSAASP</sequence>
<reference evidence="2 3" key="1">
    <citation type="submission" date="2019-02" db="EMBL/GenBank/DDBJ databases">
        <title>Deep-cultivation of Planctomycetes and their phenomic and genomic characterization uncovers novel biology.</title>
        <authorList>
            <person name="Wiegand S."/>
            <person name="Jogler M."/>
            <person name="Boedeker C."/>
            <person name="Pinto D."/>
            <person name="Vollmers J."/>
            <person name="Rivas-Marin E."/>
            <person name="Kohn T."/>
            <person name="Peeters S.H."/>
            <person name="Heuer A."/>
            <person name="Rast P."/>
            <person name="Oberbeckmann S."/>
            <person name="Bunk B."/>
            <person name="Jeske O."/>
            <person name="Meyerdierks A."/>
            <person name="Storesund J.E."/>
            <person name="Kallscheuer N."/>
            <person name="Luecker S."/>
            <person name="Lage O.M."/>
            <person name="Pohl T."/>
            <person name="Merkel B.J."/>
            <person name="Hornburger P."/>
            <person name="Mueller R.-W."/>
            <person name="Bruemmer F."/>
            <person name="Labrenz M."/>
            <person name="Spormann A.M."/>
            <person name="Op Den Camp H."/>
            <person name="Overmann J."/>
            <person name="Amann R."/>
            <person name="Jetten M.S.M."/>
            <person name="Mascher T."/>
            <person name="Medema M.H."/>
            <person name="Devos D.P."/>
            <person name="Kaster A.-K."/>
            <person name="Ovreas L."/>
            <person name="Rohde M."/>
            <person name="Galperin M.Y."/>
            <person name="Jogler C."/>
        </authorList>
    </citation>
    <scope>NUCLEOTIDE SEQUENCE [LARGE SCALE GENOMIC DNA]</scope>
    <source>
        <strain evidence="2 3">Poly41</strain>
    </source>
</reference>
<dbReference type="GO" id="GO:0016757">
    <property type="term" value="F:glycosyltransferase activity"/>
    <property type="evidence" value="ECO:0007669"/>
    <property type="project" value="InterPro"/>
</dbReference>
<evidence type="ECO:0000313" key="3">
    <source>
        <dbReference type="Proteomes" id="UP000319143"/>
    </source>
</evidence>
<dbReference type="Proteomes" id="UP000319143">
    <property type="component" value="Unassembled WGS sequence"/>
</dbReference>
<evidence type="ECO:0008006" key="4">
    <source>
        <dbReference type="Google" id="ProtNLM"/>
    </source>
</evidence>
<organism evidence="2 3">
    <name type="scientific">Novipirellula artificiosorum</name>
    <dbReference type="NCBI Taxonomy" id="2528016"/>
    <lineage>
        <taxon>Bacteria</taxon>
        <taxon>Pseudomonadati</taxon>
        <taxon>Planctomycetota</taxon>
        <taxon>Planctomycetia</taxon>
        <taxon>Pirellulales</taxon>
        <taxon>Pirellulaceae</taxon>
        <taxon>Novipirellula</taxon>
    </lineage>
</organism>
<dbReference type="PANTHER" id="PTHR47483:SF1">
    <property type="entry name" value="BETA-ARABINOFURANOSYLTRANSFERASE RAY1"/>
    <property type="match status" value="1"/>
</dbReference>
<feature type="region of interest" description="Disordered" evidence="1">
    <location>
        <begin position="308"/>
        <end position="333"/>
    </location>
</feature>
<evidence type="ECO:0000313" key="2">
    <source>
        <dbReference type="EMBL" id="TWU31975.1"/>
    </source>
</evidence>
<comment type="caution">
    <text evidence="2">The sequence shown here is derived from an EMBL/GenBank/DDBJ whole genome shotgun (WGS) entry which is preliminary data.</text>
</comment>
<dbReference type="AlphaFoldDB" id="A0A5C6D7E7"/>
<evidence type="ECO:0000256" key="1">
    <source>
        <dbReference type="SAM" id="MobiDB-lite"/>
    </source>
</evidence>
<proteinExistence type="predicted"/>